<dbReference type="KEGG" id="aqu:109580236"/>
<name>A0AAN0IVJ7_AMPQE</name>
<protein>
    <recommendedName>
        <fullName evidence="4">EF-hand domain-containing protein</fullName>
    </recommendedName>
</protein>
<dbReference type="PANTHER" id="PTHR36696">
    <property type="entry name" value="AGAP012002-PA"/>
    <property type="match status" value="1"/>
</dbReference>
<dbReference type="RefSeq" id="XP_019848759.1">
    <property type="nucleotide sequence ID" value="XM_019993200.1"/>
</dbReference>
<sequence length="551" mass="61692">MADLSKLPWLASGSSRTDIDAISSTTLHSIYGSQVSQLPLSSDDEDWYYKSTSNSSLLCRPKSAPASKLKRTQRVSSARPRPPTATRRISVIGSVGAGDGNPMQRRIARPSTAAAHFANVNGPSNRRIARPSTAQPIRSQSRLRRISSAQGGHLLLNNTSESSHGLSAEAPAAPRIKEISTPVSLSSVPQYFNFWNEKPIRPREWDVTMHQRKSRRRPKSDYGNRFSGLNRKRLSEHDRHNMAGGEGLGTLYEDTTNNNDDDDDNDNFGKGDKGGRKGKGNGLDDDDDSDAGAGGMTSNENETGDILITDIEDTDNDKERLGGDDTGLGNNYSGGDYDDPNRLKNWKTGYQSGDEDGRDKFRTLDTQNDKDNEADEDDYFLKMKGKKKGKSKWLICDGSAGGPPSSSTRFELPMDLKILEKMTPSEYLSRFCIIHPRHKAHFMKTFNKLNRLPAGINKNKETLVDGIIDVHFNFINRDQVEKILEIADISQEQLIDFQLFGALCVLTERYYKSILTYHYKEIIEIVDFEALDWRLRDCAISKELNELFKQL</sequence>
<feature type="region of interest" description="Disordered" evidence="1">
    <location>
        <begin position="206"/>
        <end position="373"/>
    </location>
</feature>
<evidence type="ECO:0000256" key="1">
    <source>
        <dbReference type="SAM" id="MobiDB-lite"/>
    </source>
</evidence>
<organism evidence="2 3">
    <name type="scientific">Amphimedon queenslandica</name>
    <name type="common">Sponge</name>
    <dbReference type="NCBI Taxonomy" id="400682"/>
    <lineage>
        <taxon>Eukaryota</taxon>
        <taxon>Metazoa</taxon>
        <taxon>Porifera</taxon>
        <taxon>Demospongiae</taxon>
        <taxon>Heteroscleromorpha</taxon>
        <taxon>Haplosclerida</taxon>
        <taxon>Niphatidae</taxon>
        <taxon>Amphimedon</taxon>
    </lineage>
</organism>
<dbReference type="AlphaFoldDB" id="A0AAN0IVJ7"/>
<feature type="region of interest" description="Disordered" evidence="1">
    <location>
        <begin position="121"/>
        <end position="143"/>
    </location>
</feature>
<dbReference type="PANTHER" id="PTHR36696:SF1">
    <property type="entry name" value="EF-HAND DOMAIN-CONTAINING PROTEIN"/>
    <property type="match status" value="1"/>
</dbReference>
<accession>A0AAN0IVJ7</accession>
<feature type="region of interest" description="Disordered" evidence="1">
    <location>
        <begin position="52"/>
        <end position="85"/>
    </location>
</feature>
<evidence type="ECO:0008006" key="4">
    <source>
        <dbReference type="Google" id="ProtNLM"/>
    </source>
</evidence>
<keyword evidence="3" id="KW-1185">Reference proteome</keyword>
<reference evidence="3" key="1">
    <citation type="journal article" date="2010" name="Nature">
        <title>The Amphimedon queenslandica genome and the evolution of animal complexity.</title>
        <authorList>
            <person name="Srivastava M."/>
            <person name="Simakov O."/>
            <person name="Chapman J."/>
            <person name="Fahey B."/>
            <person name="Gauthier M.E."/>
            <person name="Mitros T."/>
            <person name="Richards G.S."/>
            <person name="Conaco C."/>
            <person name="Dacre M."/>
            <person name="Hellsten U."/>
            <person name="Larroux C."/>
            <person name="Putnam N.H."/>
            <person name="Stanke M."/>
            <person name="Adamska M."/>
            <person name="Darling A."/>
            <person name="Degnan S.M."/>
            <person name="Oakley T.H."/>
            <person name="Plachetzki D.C."/>
            <person name="Zhai Y."/>
            <person name="Adamski M."/>
            <person name="Calcino A."/>
            <person name="Cummins S.F."/>
            <person name="Goodstein D.M."/>
            <person name="Harris C."/>
            <person name="Jackson D.J."/>
            <person name="Leys S.P."/>
            <person name="Shu S."/>
            <person name="Woodcroft B.J."/>
            <person name="Vervoort M."/>
            <person name="Kosik K.S."/>
            <person name="Manning G."/>
            <person name="Degnan B.M."/>
            <person name="Rokhsar D.S."/>
        </authorList>
    </citation>
    <scope>NUCLEOTIDE SEQUENCE [LARGE SCALE GENOMIC DNA]</scope>
</reference>
<dbReference type="Proteomes" id="UP000007879">
    <property type="component" value="Unassembled WGS sequence"/>
</dbReference>
<evidence type="ECO:0000313" key="2">
    <source>
        <dbReference type="EnsemblMetazoa" id="XP_019848759.1"/>
    </source>
</evidence>
<dbReference type="EnsemblMetazoa" id="XM_019993200.1">
    <property type="protein sequence ID" value="XP_019848759.1"/>
    <property type="gene ID" value="LOC109580236"/>
</dbReference>
<reference evidence="2" key="2">
    <citation type="submission" date="2024-06" db="UniProtKB">
        <authorList>
            <consortium name="EnsemblMetazoa"/>
        </authorList>
    </citation>
    <scope>IDENTIFICATION</scope>
</reference>
<evidence type="ECO:0000313" key="3">
    <source>
        <dbReference type="Proteomes" id="UP000007879"/>
    </source>
</evidence>
<dbReference type="GeneID" id="109580236"/>
<proteinExistence type="predicted"/>
<feature type="compositionally biased region" description="Basic and acidic residues" evidence="1">
    <location>
        <begin position="355"/>
        <end position="371"/>
    </location>
</feature>